<evidence type="ECO:0000256" key="2">
    <source>
        <dbReference type="ARBA" id="ARBA00022827"/>
    </source>
</evidence>
<dbReference type="InterPro" id="IPR009100">
    <property type="entry name" value="AcylCoA_DH/oxidase_NM_dom_sf"/>
</dbReference>
<dbReference type="PANTHER" id="PTHR43884:SF20">
    <property type="entry name" value="ACYL-COA DEHYDROGENASE FADE28"/>
    <property type="match status" value="1"/>
</dbReference>
<dbReference type="AlphaFoldDB" id="A0A9D8PR69"/>
<sequence>MDALQGGVVIVDWLMENRGAIDESPINGIDDWKARLEKAAASFPDKFNDLDGAVVGGVVADRVSYAFLSGYRGAVRRIAPGLPKDKIVAYCVTEEKGNHPRAIESILVKTEEVSGNETVWRLNGGKKFVTCAEGAEILLVAASAGTGGDGRNIIKMAVIDSAAEGVALTPTMDLPFIPEIPHSSVIFKDVKVKESQILPGDGYTKYIKSFRTVEDIHVMGGVLGYIFRAASIFGWPREVVQKLLGLIYGLRALSLEDPLSPAVHLTLSGVLLQLNEFVGEIDPLWERADDETKRMWERDRALLSVAEKAREARLNRAWESLGLLF</sequence>
<name>A0A9D8PR69_9DELT</name>
<protein>
    <submittedName>
        <fullName evidence="5">Acyl-CoA dehydrogenase family protein</fullName>
    </submittedName>
</protein>
<dbReference type="GO" id="GO:0003995">
    <property type="term" value="F:acyl-CoA dehydrogenase activity"/>
    <property type="evidence" value="ECO:0007669"/>
    <property type="project" value="TreeGrafter"/>
</dbReference>
<evidence type="ECO:0000313" key="5">
    <source>
        <dbReference type="EMBL" id="MBN1574007.1"/>
    </source>
</evidence>
<accession>A0A9D8PR69</accession>
<keyword evidence="2" id="KW-0274">FAD</keyword>
<organism evidence="5 6">
    <name type="scientific">Candidatus Zymogenus saltonus</name>
    <dbReference type="NCBI Taxonomy" id="2844893"/>
    <lineage>
        <taxon>Bacteria</taxon>
        <taxon>Deltaproteobacteria</taxon>
        <taxon>Candidatus Zymogenia</taxon>
        <taxon>Candidatus Zymogeniales</taxon>
        <taxon>Candidatus Zymogenaceae</taxon>
        <taxon>Candidatus Zymogenus</taxon>
    </lineage>
</organism>
<reference evidence="5" key="2">
    <citation type="submission" date="2021-01" db="EMBL/GenBank/DDBJ databases">
        <authorList>
            <person name="Hahn C.R."/>
            <person name="Youssef N.H."/>
            <person name="Elshahed M."/>
        </authorList>
    </citation>
    <scope>NUCLEOTIDE SEQUENCE</scope>
    <source>
        <strain evidence="5">Zod_Metabat.24</strain>
    </source>
</reference>
<gene>
    <name evidence="5" type="ORF">JW984_12495</name>
</gene>
<evidence type="ECO:0000256" key="1">
    <source>
        <dbReference type="ARBA" id="ARBA00022630"/>
    </source>
</evidence>
<dbReference type="PANTHER" id="PTHR43884">
    <property type="entry name" value="ACYL-COA DEHYDROGENASE"/>
    <property type="match status" value="1"/>
</dbReference>
<dbReference type="SUPFAM" id="SSF56645">
    <property type="entry name" value="Acyl-CoA dehydrogenase NM domain-like"/>
    <property type="match status" value="1"/>
</dbReference>
<dbReference type="EMBL" id="JAFGIX010000062">
    <property type="protein sequence ID" value="MBN1574007.1"/>
    <property type="molecule type" value="Genomic_DNA"/>
</dbReference>
<keyword evidence="3" id="KW-0560">Oxidoreductase</keyword>
<dbReference type="Proteomes" id="UP000809273">
    <property type="component" value="Unassembled WGS sequence"/>
</dbReference>
<dbReference type="Gene3D" id="2.40.110.10">
    <property type="entry name" value="Butyryl-CoA Dehydrogenase, subunit A, domain 2"/>
    <property type="match status" value="1"/>
</dbReference>
<dbReference type="InterPro" id="IPR006091">
    <property type="entry name" value="Acyl-CoA_Oxase/DH_mid-dom"/>
</dbReference>
<comment type="caution">
    <text evidence="5">The sequence shown here is derived from an EMBL/GenBank/DDBJ whole genome shotgun (WGS) entry which is preliminary data.</text>
</comment>
<dbReference type="Pfam" id="PF02770">
    <property type="entry name" value="Acyl-CoA_dh_M"/>
    <property type="match status" value="1"/>
</dbReference>
<evidence type="ECO:0000259" key="4">
    <source>
        <dbReference type="Pfam" id="PF02770"/>
    </source>
</evidence>
<keyword evidence="1" id="KW-0285">Flavoprotein</keyword>
<feature type="domain" description="Acyl-CoA oxidase/dehydrogenase middle" evidence="4">
    <location>
        <begin position="90"/>
        <end position="190"/>
    </location>
</feature>
<proteinExistence type="predicted"/>
<reference evidence="5" key="1">
    <citation type="journal article" date="2021" name="Environ. Microbiol.">
        <title>Genomic characterization of three novel Desulfobacterota classes expand the metabolic and phylogenetic diversity of the phylum.</title>
        <authorList>
            <person name="Murphy C.L."/>
            <person name="Biggerstaff J."/>
            <person name="Eichhorn A."/>
            <person name="Ewing E."/>
            <person name="Shahan R."/>
            <person name="Soriano D."/>
            <person name="Stewart S."/>
            <person name="VanMol K."/>
            <person name="Walker R."/>
            <person name="Walters P."/>
            <person name="Elshahed M.S."/>
            <person name="Youssef N.H."/>
        </authorList>
    </citation>
    <scope>NUCLEOTIDE SEQUENCE</scope>
    <source>
        <strain evidence="5">Zod_Metabat.24</strain>
    </source>
</reference>
<evidence type="ECO:0000256" key="3">
    <source>
        <dbReference type="ARBA" id="ARBA00023002"/>
    </source>
</evidence>
<dbReference type="InterPro" id="IPR046373">
    <property type="entry name" value="Acyl-CoA_Oxase/DH_mid-dom_sf"/>
</dbReference>
<evidence type="ECO:0000313" key="6">
    <source>
        <dbReference type="Proteomes" id="UP000809273"/>
    </source>
</evidence>